<evidence type="ECO:0000313" key="3">
    <source>
        <dbReference type="EMBL" id="CCX06327.1"/>
    </source>
</evidence>
<dbReference type="eggNOG" id="KOG2020">
    <property type="taxonomic scope" value="Eukaryota"/>
</dbReference>
<organism evidence="3 4">
    <name type="scientific">Pyronema omphalodes (strain CBS 100304)</name>
    <name type="common">Pyronema confluens</name>
    <dbReference type="NCBI Taxonomy" id="1076935"/>
    <lineage>
        <taxon>Eukaryota</taxon>
        <taxon>Fungi</taxon>
        <taxon>Dikarya</taxon>
        <taxon>Ascomycota</taxon>
        <taxon>Pezizomycotina</taxon>
        <taxon>Pezizomycetes</taxon>
        <taxon>Pezizales</taxon>
        <taxon>Pyronemataceae</taxon>
        <taxon>Pyronema</taxon>
    </lineage>
</organism>
<sequence length="1254" mass="141428">MNGGVEAGATTENGGQQPHALQQLKAALHIVYDPHSANDARKNAGAFLEAAKGEKEAPFHGFKLAHDQSLEPVVRHFGLLLLENALRYAWPDYTVSESTTVRNWILALAENVNNNDPTYLRNKIAQLWVEVAKRQWDNEWLDMDELLVRLWENAARQPNAAQRDLVLFVLETLVDDVFNREDSVAGMRNTPLSKACFDVFTPQMVFDTYYPQRDSVGTSTVVRCGEDGWLVRLVRLLEEALDAGVKENSAAEACSIKILGVLKACMGWSISKAVAVAKVVEVVGRSLMVESTAVQMIATECLHMLFSKPFFEDEDFTSLVCPMYHAQTVELLKNIFNWVPVDPNDINEERYMFLKRFSEMISNLGSFIEDKSSSPSGLPAEVDEAGFLRLAFMIASHSSLAVSIPALNLWTKILRSESMSQHEAVQQFTPQLLELATTRLIRYENMDEDSEDPSVLFLNEDLDTIPERHAFLSNYRRFCSSVVESITHRRPYEAFPFIISNVDNILNNLYANHPPFTFERYKKNEMPFLFVDAQFSVVEAALKGYMKWSDANALETVPAPGQDELNQNLETWCQQILAKNFDDPLIKRRVIQLMVTFSTTALENRADLMFKILEHILLTRPQEYPQNPAYMDAVKELTSVCTTEIQRLAMKMPDHLMVVYDQLSAKIAEIAAGDNVDDRTKIAFHTFLFTINHRTKNLDPETRQQRLESYMTPVKAGWVDPSMTSALDSFQGFCHLLGLDKVQDYLISRRAHEISDFSTFPLDVEGQQLQAELTDKFKLLPIRATKAFIAVSTEKVKRPSNVYNIACTLWHDAIPLILPNLLKFLTHAHGFHNAANWSNLPVETQPVIKKILTDRFWQAGISTGSRDDFYENVTKTKNTLEGLASSIRGAIRMVRESCYSILWCMSRLDIHFYGLSELPGPLAMALFNDAHALSSHQMSILLNMTRYIIDDCPVAYRKHFLTPLLSALFRQVDQKVAGEWQDIIARQAAAGGDGDAIATTTEGGLAEEMKEESILRQLTYTAVLIVAGLLDPQRPGEGMGTGQGQVPSSVQLPEMRTMGEQEMGMREFILASDEVLEPLILFCTHALRMRDSRCCGIIIRVFRSIVPEFRGDRGDIREFICREVLMAAIDSLHEDYFVDVQKDLAQLISTICLLYSPSSPTPRNLLLSLPGITEAKVDATFKQLHVAKSTRHQRALFLELLDGLRGVAMSEKGKLKPRRVQGKTKPQGAQAAQEEKWRTRQQSPDLGGVRDMFG</sequence>
<proteinExistence type="predicted"/>
<dbReference type="PANTHER" id="PTHR11223">
    <property type="entry name" value="EXPORTIN 1/5"/>
    <property type="match status" value="1"/>
</dbReference>
<dbReference type="InterPro" id="IPR016024">
    <property type="entry name" value="ARM-type_fold"/>
</dbReference>
<dbReference type="PANTHER" id="PTHR11223:SF3">
    <property type="entry name" value="EXPORTIN-5"/>
    <property type="match status" value="1"/>
</dbReference>
<dbReference type="AlphaFoldDB" id="U4KWN0"/>
<dbReference type="OrthoDB" id="2215036at2759"/>
<feature type="domain" description="Exportin-5 C-terminal" evidence="2">
    <location>
        <begin position="348"/>
        <end position="1206"/>
    </location>
</feature>
<dbReference type="Pfam" id="PF19273">
    <property type="entry name" value="Exportin-5"/>
    <property type="match status" value="1"/>
</dbReference>
<dbReference type="OMA" id="IAKRSWG"/>
<evidence type="ECO:0000259" key="2">
    <source>
        <dbReference type="Pfam" id="PF19273"/>
    </source>
</evidence>
<dbReference type="EMBL" id="HF935285">
    <property type="protein sequence ID" value="CCX06327.1"/>
    <property type="molecule type" value="Genomic_DNA"/>
</dbReference>
<dbReference type="Gene3D" id="1.25.10.10">
    <property type="entry name" value="Leucine-rich Repeat Variant"/>
    <property type="match status" value="1"/>
</dbReference>
<dbReference type="GO" id="GO:0005049">
    <property type="term" value="F:nuclear export signal receptor activity"/>
    <property type="evidence" value="ECO:0007669"/>
    <property type="project" value="InterPro"/>
</dbReference>
<dbReference type="GO" id="GO:0005634">
    <property type="term" value="C:nucleus"/>
    <property type="evidence" value="ECO:0007669"/>
    <property type="project" value="TreeGrafter"/>
</dbReference>
<evidence type="ECO:0000313" key="4">
    <source>
        <dbReference type="Proteomes" id="UP000018144"/>
    </source>
</evidence>
<dbReference type="SUPFAM" id="SSF48371">
    <property type="entry name" value="ARM repeat"/>
    <property type="match status" value="1"/>
</dbReference>
<gene>
    <name evidence="3" type="ORF">PCON_05914</name>
</gene>
<protein>
    <submittedName>
        <fullName evidence="3">Similar to Protein MSN5 acc. no. P52918</fullName>
    </submittedName>
</protein>
<dbReference type="GO" id="GO:0006611">
    <property type="term" value="P:protein export from nucleus"/>
    <property type="evidence" value="ECO:0007669"/>
    <property type="project" value="InterPro"/>
</dbReference>
<keyword evidence="4" id="KW-1185">Reference proteome</keyword>
<dbReference type="GO" id="GO:0042565">
    <property type="term" value="C:RNA nuclear export complex"/>
    <property type="evidence" value="ECO:0007669"/>
    <property type="project" value="TreeGrafter"/>
</dbReference>
<feature type="region of interest" description="Disordered" evidence="1">
    <location>
        <begin position="1212"/>
        <end position="1254"/>
    </location>
</feature>
<accession>U4KWN0</accession>
<name>U4KWN0_PYROM</name>
<dbReference type="GO" id="GO:0003723">
    <property type="term" value="F:RNA binding"/>
    <property type="evidence" value="ECO:0007669"/>
    <property type="project" value="TreeGrafter"/>
</dbReference>
<dbReference type="InterPro" id="IPR045478">
    <property type="entry name" value="Exportin-5_C"/>
</dbReference>
<evidence type="ECO:0000256" key="1">
    <source>
        <dbReference type="SAM" id="MobiDB-lite"/>
    </source>
</evidence>
<dbReference type="STRING" id="1076935.U4KWN0"/>
<dbReference type="Proteomes" id="UP000018144">
    <property type="component" value="Unassembled WGS sequence"/>
</dbReference>
<dbReference type="InterPro" id="IPR011989">
    <property type="entry name" value="ARM-like"/>
</dbReference>
<reference evidence="3 4" key="1">
    <citation type="journal article" date="2013" name="PLoS Genet.">
        <title>The genome and development-dependent transcriptomes of Pyronema confluens: a window into fungal evolution.</title>
        <authorList>
            <person name="Traeger S."/>
            <person name="Altegoer F."/>
            <person name="Freitag M."/>
            <person name="Gabaldon T."/>
            <person name="Kempken F."/>
            <person name="Kumar A."/>
            <person name="Marcet-Houben M."/>
            <person name="Poggeler S."/>
            <person name="Stajich J.E."/>
            <person name="Nowrousian M."/>
        </authorList>
    </citation>
    <scope>NUCLEOTIDE SEQUENCE [LARGE SCALE GENOMIC DNA]</scope>
    <source>
        <strain evidence="4">CBS 100304</strain>
        <tissue evidence="3">Vegetative mycelium</tissue>
    </source>
</reference>
<dbReference type="InterPro" id="IPR045065">
    <property type="entry name" value="XPO1/5"/>
</dbReference>
<dbReference type="GO" id="GO:0005737">
    <property type="term" value="C:cytoplasm"/>
    <property type="evidence" value="ECO:0007669"/>
    <property type="project" value="TreeGrafter"/>
</dbReference>
<dbReference type="GO" id="GO:0006405">
    <property type="term" value="P:RNA export from nucleus"/>
    <property type="evidence" value="ECO:0007669"/>
    <property type="project" value="TreeGrafter"/>
</dbReference>